<dbReference type="InterPro" id="IPR043128">
    <property type="entry name" value="Rev_trsase/Diguanyl_cyclase"/>
</dbReference>
<dbReference type="Proteomes" id="UP000265520">
    <property type="component" value="Unassembled WGS sequence"/>
</dbReference>
<reference evidence="1 2" key="1">
    <citation type="journal article" date="2018" name="Front. Plant Sci.">
        <title>Red Clover (Trifolium pratense) and Zigzag Clover (T. medium) - A Picture of Genomic Similarities and Differences.</title>
        <authorList>
            <person name="Dluhosova J."/>
            <person name="Istvanek J."/>
            <person name="Nedelnik J."/>
            <person name="Repkova J."/>
        </authorList>
    </citation>
    <scope>NUCLEOTIDE SEQUENCE [LARGE SCALE GENOMIC DNA]</scope>
    <source>
        <strain evidence="2">cv. 10/8</strain>
        <tissue evidence="1">Leaf</tissue>
    </source>
</reference>
<keyword evidence="2" id="KW-1185">Reference proteome</keyword>
<dbReference type="Gene3D" id="3.30.70.270">
    <property type="match status" value="1"/>
</dbReference>
<dbReference type="EMBL" id="LXQA011317443">
    <property type="protein sequence ID" value="MCI93012.1"/>
    <property type="molecule type" value="Genomic_DNA"/>
</dbReference>
<organism evidence="1 2">
    <name type="scientific">Trifolium medium</name>
    <dbReference type="NCBI Taxonomy" id="97028"/>
    <lineage>
        <taxon>Eukaryota</taxon>
        <taxon>Viridiplantae</taxon>
        <taxon>Streptophyta</taxon>
        <taxon>Embryophyta</taxon>
        <taxon>Tracheophyta</taxon>
        <taxon>Spermatophyta</taxon>
        <taxon>Magnoliopsida</taxon>
        <taxon>eudicotyledons</taxon>
        <taxon>Gunneridae</taxon>
        <taxon>Pentapetalae</taxon>
        <taxon>rosids</taxon>
        <taxon>fabids</taxon>
        <taxon>Fabales</taxon>
        <taxon>Fabaceae</taxon>
        <taxon>Papilionoideae</taxon>
        <taxon>50 kb inversion clade</taxon>
        <taxon>NPAAA clade</taxon>
        <taxon>Hologalegina</taxon>
        <taxon>IRL clade</taxon>
        <taxon>Trifolieae</taxon>
        <taxon>Trifolium</taxon>
    </lineage>
</organism>
<evidence type="ECO:0000313" key="2">
    <source>
        <dbReference type="Proteomes" id="UP000265520"/>
    </source>
</evidence>
<feature type="non-terminal residue" evidence="1">
    <location>
        <position position="29"/>
    </location>
</feature>
<comment type="caution">
    <text evidence="1">The sequence shown here is derived from an EMBL/GenBank/DDBJ whole genome shotgun (WGS) entry which is preliminary data.</text>
</comment>
<name>A0A392W001_9FABA</name>
<dbReference type="AlphaFoldDB" id="A0A392W001"/>
<proteinExistence type="predicted"/>
<evidence type="ECO:0000313" key="1">
    <source>
        <dbReference type="EMBL" id="MCI93012.1"/>
    </source>
</evidence>
<sequence length="29" mass="3381">MLEVYMDDMIVKSALEAKHETHLNTVFSK</sequence>
<accession>A0A392W001</accession>
<protein>
    <submittedName>
        <fullName evidence="1">Uncharacterized protein</fullName>
    </submittedName>
</protein>